<organism evidence="8 9">
    <name type="scientific">Caulobacter radicis</name>
    <dbReference type="NCBI Taxonomy" id="2172650"/>
    <lineage>
        <taxon>Bacteria</taxon>
        <taxon>Pseudomonadati</taxon>
        <taxon>Pseudomonadota</taxon>
        <taxon>Alphaproteobacteria</taxon>
        <taxon>Caulobacterales</taxon>
        <taxon>Caulobacteraceae</taxon>
        <taxon>Caulobacter</taxon>
    </lineage>
</organism>
<sequence>MKALFATTAALAALPLLVPVLANAQPTPGPQVTPRADQTAFRALYKELVEIDTTLSKGSCTAAAEAIGARLKAAGYPEGDVKVVVDPKYPREGSLVAVLRGSDAKSKPMLLLAHIDVVEAKREDWTRDPFKLVEENGYFYGRGTSDDKAQAAIWADTLVRLKQSGFKPKRDIKMALTCGEESEGYNGIEDLVKNHRPLVDAEFALNEGADGLLDETGKEIVLEVQAGEKVYQDFTLTATNPGGHSSRPVADNAIYHLTAAVGRIGAYQFPTRFIDATRGYFTQMQARVPAEQAAAMKALVANVEDPEALKVLTRDAGWNSILRTTCVATMVNAGHAPNALPQRATANINCRILPGTPVEEVKAKLTELVADPAVTVALAHEAKPVSPPPALTPAIMGPIQKNAAKQWPGVPIVPILLTGATDGVHTNAAGIPTYGVSGLFGNADGDGVHGLNERMRVKSLYDGRDFLYALVKDYAGGR</sequence>
<feature type="chain" id="PRO_5015501932" evidence="6">
    <location>
        <begin position="25"/>
        <end position="478"/>
    </location>
</feature>
<feature type="signal peptide" evidence="6">
    <location>
        <begin position="1"/>
        <end position="24"/>
    </location>
</feature>
<keyword evidence="3" id="KW-0479">Metal-binding</keyword>
<proteinExistence type="inferred from homology"/>
<dbReference type="Pfam" id="PF01546">
    <property type="entry name" value="Peptidase_M20"/>
    <property type="match status" value="1"/>
</dbReference>
<feature type="domain" description="Peptidase M20 dimerisation" evidence="7">
    <location>
        <begin position="228"/>
        <end position="373"/>
    </location>
</feature>
<evidence type="ECO:0000259" key="7">
    <source>
        <dbReference type="Pfam" id="PF07687"/>
    </source>
</evidence>
<dbReference type="InterPro" id="IPR002933">
    <property type="entry name" value="Peptidase_M20"/>
</dbReference>
<dbReference type="Proteomes" id="UP000244913">
    <property type="component" value="Unassembled WGS sequence"/>
</dbReference>
<dbReference type="NCBIfam" id="NF006596">
    <property type="entry name" value="PRK09133.1"/>
    <property type="match status" value="1"/>
</dbReference>
<accession>A0A2T9JDV9</accession>
<reference evidence="8 9" key="1">
    <citation type="submission" date="2018-04" db="EMBL/GenBank/DDBJ databases">
        <title>The genome sequence of Caulobacter sp. 736.</title>
        <authorList>
            <person name="Gao J."/>
            <person name="Sun J."/>
        </authorList>
    </citation>
    <scope>NUCLEOTIDE SEQUENCE [LARGE SCALE GENOMIC DNA]</scope>
    <source>
        <strain evidence="8 9">736</strain>
    </source>
</reference>
<dbReference type="Gene3D" id="1.10.150.900">
    <property type="match status" value="1"/>
</dbReference>
<dbReference type="GO" id="GO:0006508">
    <property type="term" value="P:proteolysis"/>
    <property type="evidence" value="ECO:0007669"/>
    <property type="project" value="UniProtKB-KW"/>
</dbReference>
<evidence type="ECO:0000256" key="4">
    <source>
        <dbReference type="ARBA" id="ARBA00022801"/>
    </source>
</evidence>
<dbReference type="Pfam" id="PF07687">
    <property type="entry name" value="M20_dimer"/>
    <property type="match status" value="1"/>
</dbReference>
<dbReference type="AlphaFoldDB" id="A0A2T9JDV9"/>
<dbReference type="InterPro" id="IPR011650">
    <property type="entry name" value="Peptidase_M20_dimer"/>
</dbReference>
<dbReference type="GO" id="GO:0008233">
    <property type="term" value="F:peptidase activity"/>
    <property type="evidence" value="ECO:0007669"/>
    <property type="project" value="UniProtKB-KW"/>
</dbReference>
<name>A0A2T9JDV9_9CAUL</name>
<dbReference type="SUPFAM" id="SSF53187">
    <property type="entry name" value="Zn-dependent exopeptidases"/>
    <property type="match status" value="1"/>
</dbReference>
<keyword evidence="5" id="KW-0862">Zinc</keyword>
<dbReference type="InterPro" id="IPR047177">
    <property type="entry name" value="Pept_M20A"/>
</dbReference>
<evidence type="ECO:0000313" key="8">
    <source>
        <dbReference type="EMBL" id="PVM81119.1"/>
    </source>
</evidence>
<dbReference type="EMBL" id="QDKP01000040">
    <property type="protein sequence ID" value="PVM81119.1"/>
    <property type="molecule type" value="Genomic_DNA"/>
</dbReference>
<dbReference type="Gene3D" id="3.40.630.10">
    <property type="entry name" value="Zn peptidases"/>
    <property type="match status" value="1"/>
</dbReference>
<evidence type="ECO:0000256" key="5">
    <source>
        <dbReference type="ARBA" id="ARBA00022833"/>
    </source>
</evidence>
<evidence type="ECO:0000313" key="9">
    <source>
        <dbReference type="Proteomes" id="UP000244913"/>
    </source>
</evidence>
<evidence type="ECO:0000256" key="3">
    <source>
        <dbReference type="ARBA" id="ARBA00022723"/>
    </source>
</evidence>
<evidence type="ECO:0000256" key="2">
    <source>
        <dbReference type="ARBA" id="ARBA00022670"/>
    </source>
</evidence>
<dbReference type="PANTHER" id="PTHR45962">
    <property type="entry name" value="N-FATTY-ACYL-AMINO ACID SYNTHASE/HYDROLASE PM20D1"/>
    <property type="match status" value="1"/>
</dbReference>
<dbReference type="InterPro" id="IPR036264">
    <property type="entry name" value="Bact_exopeptidase_dim_dom"/>
</dbReference>
<gene>
    <name evidence="8" type="ORF">DDF65_13995</name>
</gene>
<dbReference type="SUPFAM" id="SSF55031">
    <property type="entry name" value="Bacterial exopeptidase dimerisation domain"/>
    <property type="match status" value="1"/>
</dbReference>
<keyword evidence="6" id="KW-0732">Signal</keyword>
<protein>
    <submittedName>
        <fullName evidence="8">Peptidase M20</fullName>
    </submittedName>
</protein>
<keyword evidence="2" id="KW-0645">Protease</keyword>
<keyword evidence="4" id="KW-0378">Hydrolase</keyword>
<evidence type="ECO:0000256" key="6">
    <source>
        <dbReference type="SAM" id="SignalP"/>
    </source>
</evidence>
<comment type="caution">
    <text evidence="8">The sequence shown here is derived from an EMBL/GenBank/DDBJ whole genome shotgun (WGS) entry which is preliminary data.</text>
</comment>
<dbReference type="GO" id="GO:0046872">
    <property type="term" value="F:metal ion binding"/>
    <property type="evidence" value="ECO:0007669"/>
    <property type="project" value="UniProtKB-KW"/>
</dbReference>
<dbReference type="Gene3D" id="3.30.70.360">
    <property type="match status" value="1"/>
</dbReference>
<comment type="similarity">
    <text evidence="1">Belongs to the peptidase M20A family.</text>
</comment>
<keyword evidence="9" id="KW-1185">Reference proteome</keyword>
<dbReference type="PANTHER" id="PTHR45962:SF1">
    <property type="entry name" value="N-FATTY-ACYL-AMINO ACID SYNTHASE_HYDROLASE PM20D1"/>
    <property type="match status" value="1"/>
</dbReference>
<evidence type="ECO:0000256" key="1">
    <source>
        <dbReference type="ARBA" id="ARBA00006247"/>
    </source>
</evidence>